<keyword evidence="6" id="KW-1185">Reference proteome</keyword>
<feature type="binding site" evidence="4">
    <location>
        <position position="5"/>
    </location>
    <ligand>
        <name>a divalent metal cation</name>
        <dbReference type="ChEBI" id="CHEBI:60240"/>
        <label>1</label>
    </ligand>
</feature>
<reference evidence="5" key="1">
    <citation type="journal article" date="2016" name="Int. J. Syst. Evol. Microbiol.">
        <title>Pseudoxanthomonas helianthi sp. nov., isolated from roots of Jerusalem artichoke (Helianthus tuberosus).</title>
        <authorList>
            <person name="Kittiwongwattana C."/>
            <person name="Thawai C."/>
        </authorList>
    </citation>
    <scope>NUCLEOTIDE SEQUENCE</scope>
    <source>
        <strain evidence="5">110414</strain>
    </source>
</reference>
<accession>A0A941AV30</accession>
<dbReference type="Pfam" id="PF01026">
    <property type="entry name" value="TatD_DNase"/>
    <property type="match status" value="1"/>
</dbReference>
<evidence type="ECO:0000256" key="3">
    <source>
        <dbReference type="ARBA" id="ARBA00022801"/>
    </source>
</evidence>
<gene>
    <name evidence="5" type="ORF">J5837_13595</name>
</gene>
<proteinExistence type="inferred from homology"/>
<dbReference type="AlphaFoldDB" id="A0A941AV30"/>
<dbReference type="PANTHER" id="PTHR46124">
    <property type="entry name" value="D-AMINOACYL-TRNA DEACYLASE"/>
    <property type="match status" value="1"/>
</dbReference>
<dbReference type="EMBL" id="JAGKTC010000003">
    <property type="protein sequence ID" value="MBP3985441.1"/>
    <property type="molecule type" value="Genomic_DNA"/>
</dbReference>
<feature type="binding site" evidence="4">
    <location>
        <position position="150"/>
    </location>
    <ligand>
        <name>a divalent metal cation</name>
        <dbReference type="ChEBI" id="CHEBI:60240"/>
        <label>2</label>
    </ligand>
</feature>
<dbReference type="GO" id="GO:0016788">
    <property type="term" value="F:hydrolase activity, acting on ester bonds"/>
    <property type="evidence" value="ECO:0007669"/>
    <property type="project" value="InterPro"/>
</dbReference>
<feature type="binding site" evidence="4">
    <location>
        <position position="200"/>
    </location>
    <ligand>
        <name>a divalent metal cation</name>
        <dbReference type="ChEBI" id="CHEBI:60240"/>
        <label>1</label>
    </ligand>
</feature>
<evidence type="ECO:0000313" key="6">
    <source>
        <dbReference type="Proteomes" id="UP000673447"/>
    </source>
</evidence>
<feature type="binding site" evidence="4">
    <location>
        <position position="127"/>
    </location>
    <ligand>
        <name>a divalent metal cation</name>
        <dbReference type="ChEBI" id="CHEBI:60240"/>
        <label>2</label>
    </ligand>
</feature>
<evidence type="ECO:0000313" key="5">
    <source>
        <dbReference type="EMBL" id="MBP3985441.1"/>
    </source>
</evidence>
<comment type="similarity">
    <text evidence="1">Belongs to the metallo-dependent hydrolases superfamily. TatD-type hydrolase family.</text>
</comment>
<keyword evidence="2 4" id="KW-0479">Metal-binding</keyword>
<name>A0A941AV30_9GAMM</name>
<dbReference type="Proteomes" id="UP000673447">
    <property type="component" value="Unassembled WGS sequence"/>
</dbReference>
<dbReference type="PIRSF" id="PIRSF005902">
    <property type="entry name" value="DNase_TatD"/>
    <property type="match status" value="1"/>
</dbReference>
<evidence type="ECO:0000256" key="1">
    <source>
        <dbReference type="ARBA" id="ARBA00009275"/>
    </source>
</evidence>
<dbReference type="InterPro" id="IPR018228">
    <property type="entry name" value="DNase_TatD-rel_CS"/>
</dbReference>
<organism evidence="5 6">
    <name type="scientific">Pseudoxanthomonas helianthi</name>
    <dbReference type="NCBI Taxonomy" id="1453541"/>
    <lineage>
        <taxon>Bacteria</taxon>
        <taxon>Pseudomonadati</taxon>
        <taxon>Pseudomonadota</taxon>
        <taxon>Gammaproteobacteria</taxon>
        <taxon>Lysobacterales</taxon>
        <taxon>Lysobacteraceae</taxon>
        <taxon>Pseudoxanthomonas</taxon>
    </lineage>
</organism>
<comment type="caution">
    <text evidence="5">The sequence shown here is derived from an EMBL/GenBank/DDBJ whole genome shotgun (WGS) entry which is preliminary data.</text>
</comment>
<dbReference type="GO" id="GO:0046872">
    <property type="term" value="F:metal ion binding"/>
    <property type="evidence" value="ECO:0007669"/>
    <property type="project" value="UniProtKB-KW"/>
</dbReference>
<sequence length="254" mass="27958">MVDSHCHLDAAEFDSDRAAVVSRARASGVLQQVVPAVDAAGWPKLREVCAADAGLFPAYGLHPMYLREHQPAHLDELRDWIERERPVAVGECGLDFFVEGLDTDAQRFYFEGQLKLAREFDLPAIVHARRAVDAVIAAVKRVGKLRGVVHSYSGSAEQARQLFDLGLLIGLGGPVTYERANRLRQLAANVPLDSLLLETDAPDQPDSRHRGERNEPSRLPFVCETIAALRGVEPRDIARATADNARRLFALPPA</sequence>
<dbReference type="InterPro" id="IPR032466">
    <property type="entry name" value="Metal_Hydrolase"/>
</dbReference>
<dbReference type="GO" id="GO:0005829">
    <property type="term" value="C:cytosol"/>
    <property type="evidence" value="ECO:0007669"/>
    <property type="project" value="TreeGrafter"/>
</dbReference>
<dbReference type="PROSITE" id="PS01137">
    <property type="entry name" value="TATD_1"/>
    <property type="match status" value="1"/>
</dbReference>
<protein>
    <submittedName>
        <fullName evidence="5">TatD family hydrolase</fullName>
    </submittedName>
</protein>
<evidence type="ECO:0000256" key="2">
    <source>
        <dbReference type="ARBA" id="ARBA00022723"/>
    </source>
</evidence>
<reference evidence="5" key="2">
    <citation type="submission" date="2021-03" db="EMBL/GenBank/DDBJ databases">
        <authorList>
            <person name="Cao W."/>
        </authorList>
    </citation>
    <scope>NUCLEOTIDE SEQUENCE</scope>
    <source>
        <strain evidence="5">110414</strain>
    </source>
</reference>
<dbReference type="FunFam" id="3.20.20.140:FF:000005">
    <property type="entry name" value="TatD family hydrolase"/>
    <property type="match status" value="1"/>
</dbReference>
<feature type="binding site" evidence="4">
    <location>
        <position position="91"/>
    </location>
    <ligand>
        <name>a divalent metal cation</name>
        <dbReference type="ChEBI" id="CHEBI:60240"/>
        <label>1</label>
    </ligand>
</feature>
<dbReference type="PANTHER" id="PTHR46124:SF3">
    <property type="entry name" value="HYDROLASE"/>
    <property type="match status" value="1"/>
</dbReference>
<dbReference type="CDD" id="cd01310">
    <property type="entry name" value="TatD_DNAse"/>
    <property type="match status" value="1"/>
</dbReference>
<feature type="binding site" evidence="4">
    <location>
        <position position="7"/>
    </location>
    <ligand>
        <name>a divalent metal cation</name>
        <dbReference type="ChEBI" id="CHEBI:60240"/>
        <label>1</label>
    </ligand>
</feature>
<dbReference type="PROSITE" id="PS01091">
    <property type="entry name" value="TATD_3"/>
    <property type="match status" value="1"/>
</dbReference>
<dbReference type="InterPro" id="IPR001130">
    <property type="entry name" value="TatD-like"/>
</dbReference>
<evidence type="ECO:0000256" key="4">
    <source>
        <dbReference type="PIRSR" id="PIRSR005902-1"/>
    </source>
</evidence>
<dbReference type="Gene3D" id="3.20.20.140">
    <property type="entry name" value="Metal-dependent hydrolases"/>
    <property type="match status" value="1"/>
</dbReference>
<keyword evidence="3 5" id="KW-0378">Hydrolase</keyword>
<dbReference type="SUPFAM" id="SSF51556">
    <property type="entry name" value="Metallo-dependent hydrolases"/>
    <property type="match status" value="1"/>
</dbReference>